<dbReference type="SUPFAM" id="SSF51735">
    <property type="entry name" value="NAD(P)-binding Rossmann-fold domains"/>
    <property type="match status" value="1"/>
</dbReference>
<reference evidence="2" key="3">
    <citation type="submission" date="2023-07" db="EMBL/GenBank/DDBJ databases">
        <authorList>
            <person name="Peng Z."/>
        </authorList>
    </citation>
    <scope>NUCLEOTIDE SEQUENCE</scope>
    <source>
        <strain evidence="2">KP219</strain>
    </source>
</reference>
<sequence>MRNVLITGATGFLGGAALSYILKEKSECQLLLLTRGESTKHAVMRVNENLRKFQLAETLINRISSDNILLGDLTAPDFFLEDCRLNAITDVINCAHITSSGNNPFIWTGYVAGMLRFVDRMSQAPSLRHFLHIESAGLGVSASECGLDNKPGFSNYENAIAQCSWANSLIEQRIIECYPELPLMRIVPSTGIEQTELGNSICRHLNLP</sequence>
<evidence type="ECO:0000313" key="6">
    <source>
        <dbReference type="Proteomes" id="UP000376235"/>
    </source>
</evidence>
<feature type="domain" description="Thioester reductase (TE)" evidence="1">
    <location>
        <begin position="6"/>
        <end position="93"/>
    </location>
</feature>
<gene>
    <name evidence="3" type="ORF">NCTC9128_03210</name>
    <name evidence="2" type="ORF">Q6294_14925</name>
    <name evidence="4" type="ORF">SAMEA4873632_03298</name>
</gene>
<protein>
    <submittedName>
        <fullName evidence="3">L-aminoadipate-semialdehyde dehydrogenase large subunit</fullName>
    </submittedName>
    <submittedName>
        <fullName evidence="2">SDR family oxidoreductase</fullName>
    </submittedName>
</protein>
<reference evidence="4 6" key="2">
    <citation type="submission" date="2019-03" db="EMBL/GenBank/DDBJ databases">
        <authorList>
            <consortium name="Pathogen Informatics"/>
        </authorList>
    </citation>
    <scope>NUCLEOTIDE SEQUENCE [LARGE SCALE GENOMIC DNA]</scope>
    <source>
        <strain evidence="4 6">5012STDY7626430</strain>
    </source>
</reference>
<evidence type="ECO:0000313" key="2">
    <source>
        <dbReference type="EMBL" id="MDP0968315.1"/>
    </source>
</evidence>
<evidence type="ECO:0000313" key="5">
    <source>
        <dbReference type="Proteomes" id="UP000251088"/>
    </source>
</evidence>
<proteinExistence type="predicted"/>
<dbReference type="InterPro" id="IPR013120">
    <property type="entry name" value="FAR_NAD-bd"/>
</dbReference>
<dbReference type="Proteomes" id="UP000251088">
    <property type="component" value="Unassembled WGS sequence"/>
</dbReference>
<dbReference type="Proteomes" id="UP000376235">
    <property type="component" value="Unassembled WGS sequence"/>
</dbReference>
<evidence type="ECO:0000259" key="1">
    <source>
        <dbReference type="Pfam" id="PF07993"/>
    </source>
</evidence>
<organism evidence="3 5">
    <name type="scientific">Klebsiella pneumoniae</name>
    <dbReference type="NCBI Taxonomy" id="573"/>
    <lineage>
        <taxon>Bacteria</taxon>
        <taxon>Pseudomonadati</taxon>
        <taxon>Pseudomonadota</taxon>
        <taxon>Gammaproteobacteria</taxon>
        <taxon>Enterobacterales</taxon>
        <taxon>Enterobacteriaceae</taxon>
        <taxon>Klebsiella/Raoultella group</taxon>
        <taxon>Klebsiella</taxon>
        <taxon>Klebsiella pneumoniae complex</taxon>
    </lineage>
</organism>
<dbReference type="InterPro" id="IPR036291">
    <property type="entry name" value="NAD(P)-bd_dom_sf"/>
</dbReference>
<dbReference type="EMBL" id="JAUUIA010000012">
    <property type="protein sequence ID" value="MDP0968315.1"/>
    <property type="molecule type" value="Genomic_DNA"/>
</dbReference>
<reference evidence="3 5" key="1">
    <citation type="submission" date="2018-06" db="EMBL/GenBank/DDBJ databases">
        <authorList>
            <consortium name="Pathogen Informatics"/>
            <person name="Doyle S."/>
        </authorList>
    </citation>
    <scope>NUCLEOTIDE SEQUENCE [LARGE SCALE GENOMIC DNA]</scope>
    <source>
        <strain evidence="3 5">NCTC9128</strain>
    </source>
</reference>
<accession>A0A2L1BU71</accession>
<dbReference type="EMBL" id="UAWN01000012">
    <property type="protein sequence ID" value="SQC15105.1"/>
    <property type="molecule type" value="Genomic_DNA"/>
</dbReference>
<name>A0A2L1BU71_KLEPN</name>
<evidence type="ECO:0000313" key="4">
    <source>
        <dbReference type="EMBL" id="VGK97770.1"/>
    </source>
</evidence>
<dbReference type="AlphaFoldDB" id="A0A2L1BU71"/>
<dbReference type="EMBL" id="CAAHCC010000005">
    <property type="protein sequence ID" value="VGK97770.1"/>
    <property type="molecule type" value="Genomic_DNA"/>
</dbReference>
<dbReference type="Pfam" id="PF07993">
    <property type="entry name" value="NAD_binding_4"/>
    <property type="match status" value="1"/>
</dbReference>
<dbReference type="Gene3D" id="3.40.50.720">
    <property type="entry name" value="NAD(P)-binding Rossmann-like Domain"/>
    <property type="match status" value="1"/>
</dbReference>
<dbReference type="Proteomes" id="UP001244490">
    <property type="component" value="Unassembled WGS sequence"/>
</dbReference>
<dbReference type="RefSeq" id="WP_004211762.1">
    <property type="nucleotide sequence ID" value="NZ_BGNZ01000015.1"/>
</dbReference>
<evidence type="ECO:0000313" key="3">
    <source>
        <dbReference type="EMBL" id="SQC15105.1"/>
    </source>
</evidence>